<dbReference type="EMBL" id="JH636049">
    <property type="protein sequence ID" value="EID53125.1"/>
    <property type="molecule type" value="Genomic_DNA"/>
</dbReference>
<proteinExistence type="predicted"/>
<evidence type="ECO:0000313" key="2">
    <source>
        <dbReference type="Proteomes" id="UP000004691"/>
    </source>
</evidence>
<dbReference type="RefSeq" id="WP_006237238.1">
    <property type="nucleotide sequence ID" value="NZ_JH636049.1"/>
</dbReference>
<dbReference type="InterPro" id="IPR010310">
    <property type="entry name" value="T7SS_ESAT-6-like"/>
</dbReference>
<accession>I0UZ22</accession>
<organism evidence="1 2">
    <name type="scientific">Saccharomonospora xinjiangensis XJ-54</name>
    <dbReference type="NCBI Taxonomy" id="882086"/>
    <lineage>
        <taxon>Bacteria</taxon>
        <taxon>Bacillati</taxon>
        <taxon>Actinomycetota</taxon>
        <taxon>Actinomycetes</taxon>
        <taxon>Pseudonocardiales</taxon>
        <taxon>Pseudonocardiaceae</taxon>
        <taxon>Saccharomonospora</taxon>
    </lineage>
</organism>
<dbReference type="Gene3D" id="1.10.287.1060">
    <property type="entry name" value="ESAT-6-like"/>
    <property type="match status" value="1"/>
</dbReference>
<dbReference type="Proteomes" id="UP000004691">
    <property type="component" value="Unassembled WGS sequence"/>
</dbReference>
<gene>
    <name evidence="1" type="ORF">SacxiDRAFT_0860</name>
</gene>
<reference evidence="1 2" key="1">
    <citation type="submission" date="2012-01" db="EMBL/GenBank/DDBJ databases">
        <title>Improved High-Quality Draft sequence of Saccharomonospora xinjiangensis XJ-54.</title>
        <authorList>
            <consortium name="US DOE Joint Genome Institute"/>
            <person name="Lucas S."/>
            <person name="Han J."/>
            <person name="Lapidus A."/>
            <person name="Cheng J.-F."/>
            <person name="Goodwin L."/>
            <person name="Pitluck S."/>
            <person name="Peters L."/>
            <person name="Mikhailova N."/>
            <person name="Teshima H."/>
            <person name="Detter J.C."/>
            <person name="Han C."/>
            <person name="Tapia R."/>
            <person name="Land M."/>
            <person name="Hauser L."/>
            <person name="Kyrpides N."/>
            <person name="Ivanova N."/>
            <person name="Pagani I."/>
            <person name="Brambilla E.-M."/>
            <person name="Klenk H.-P."/>
            <person name="Woyke T."/>
        </authorList>
    </citation>
    <scope>NUCLEOTIDE SEQUENCE [LARGE SCALE GENOMIC DNA]</scope>
    <source>
        <strain evidence="1 2">XJ-54</strain>
    </source>
</reference>
<dbReference type="Pfam" id="PF06013">
    <property type="entry name" value="WXG100"/>
    <property type="match status" value="1"/>
</dbReference>
<protein>
    <submittedName>
        <fullName evidence="1">WXG repeat protein</fullName>
    </submittedName>
</protein>
<sequence length="185" mass="18975">MSFQHTALARAATSDDLVLLSRAAGAIGSPDPIVALRHMDCDPPAVIAHADQVERSAARLRDASGEYRAGVGEISGGWSGEAHDAFAASAAELGSRYDNTLEKTEQTAKAGRDVAGNLDSLATGTAADAMSIAASVGEQCRQVLSGEREPQAVEAVNEACREIVKRVQSSVASVGELAATLSAIG</sequence>
<dbReference type="SUPFAM" id="SSF140453">
    <property type="entry name" value="EsxAB dimer-like"/>
    <property type="match status" value="1"/>
</dbReference>
<keyword evidence="2" id="KW-1185">Reference proteome</keyword>
<evidence type="ECO:0000313" key="1">
    <source>
        <dbReference type="EMBL" id="EID53125.1"/>
    </source>
</evidence>
<dbReference type="eggNOG" id="ENOG503470S">
    <property type="taxonomic scope" value="Bacteria"/>
</dbReference>
<dbReference type="STRING" id="882086.SacxiDRAFT_0860"/>
<dbReference type="InterPro" id="IPR036689">
    <property type="entry name" value="ESAT-6-like_sf"/>
</dbReference>
<dbReference type="HOGENOM" id="CLU_1460286_0_0_11"/>
<name>I0UZ22_9PSEU</name>
<dbReference type="AlphaFoldDB" id="I0UZ22"/>
<dbReference type="OrthoDB" id="3556337at2"/>